<evidence type="ECO:0000313" key="1">
    <source>
        <dbReference type="EMBL" id="WBL82199.1"/>
    </source>
</evidence>
<sequence>MTDTAQPRSQALAFGQDGAISPAKDFHLPSLAPLTLFVTWYQRACFRSELLEDLRHRPEYLSDIGICRHEATTETNRFFWEPILLRRSMKTDFPARPPASLGASTIHESRRRA</sequence>
<dbReference type="EMBL" id="CP089391">
    <property type="protein sequence ID" value="WBL82199.1"/>
    <property type="molecule type" value="Genomic_DNA"/>
</dbReference>
<dbReference type="RefSeq" id="WP_270171871.1">
    <property type="nucleotide sequence ID" value="NZ_CP089391.1"/>
</dbReference>
<dbReference type="Proteomes" id="UP001179614">
    <property type="component" value="Chromosome"/>
</dbReference>
<reference evidence="1" key="1">
    <citation type="submission" date="2021-12" db="EMBL/GenBank/DDBJ databases">
        <title>Bradyrhizobium xenonodulans sp. nov.</title>
        <authorList>
            <person name="Claassens R."/>
            <person name="Venter S.N."/>
            <person name="Beukes C.W."/>
            <person name="Stepkowski T."/>
            <person name="Steenkamp E.T."/>
        </authorList>
    </citation>
    <scope>NUCLEOTIDE SEQUENCE</scope>
    <source>
        <strain evidence="1">14AB</strain>
    </source>
</reference>
<protein>
    <recommendedName>
        <fullName evidence="3">DUF1127 domain-containing protein</fullName>
    </recommendedName>
</protein>
<evidence type="ECO:0008006" key="3">
    <source>
        <dbReference type="Google" id="ProtNLM"/>
    </source>
</evidence>
<accession>A0ABY7MVJ7</accession>
<proteinExistence type="predicted"/>
<evidence type="ECO:0000313" key="2">
    <source>
        <dbReference type="Proteomes" id="UP001179614"/>
    </source>
</evidence>
<organism evidence="1 2">
    <name type="scientific">Bradyrhizobium xenonodulans</name>
    <dbReference type="NCBI Taxonomy" id="2736875"/>
    <lineage>
        <taxon>Bacteria</taxon>
        <taxon>Pseudomonadati</taxon>
        <taxon>Pseudomonadota</taxon>
        <taxon>Alphaproteobacteria</taxon>
        <taxon>Hyphomicrobiales</taxon>
        <taxon>Nitrobacteraceae</taxon>
        <taxon>Bradyrhizobium</taxon>
    </lineage>
</organism>
<gene>
    <name evidence="1" type="ORF">I3J27_17850</name>
</gene>
<keyword evidence="2" id="KW-1185">Reference proteome</keyword>
<name>A0ABY7MVJ7_9BRAD</name>